<evidence type="ECO:0000256" key="3">
    <source>
        <dbReference type="ARBA" id="ARBA00007471"/>
    </source>
</evidence>
<evidence type="ECO:0000256" key="10">
    <source>
        <dbReference type="ARBA" id="ARBA00023098"/>
    </source>
</evidence>
<dbReference type="EC" id="3.1.3.95" evidence="4"/>
<dbReference type="GO" id="GO:0012505">
    <property type="term" value="C:endomembrane system"/>
    <property type="evidence" value="ECO:0007669"/>
    <property type="project" value="UniProtKB-SubCell"/>
</dbReference>
<dbReference type="SMART" id="SM00404">
    <property type="entry name" value="PTPc_motif"/>
    <property type="match status" value="1"/>
</dbReference>
<dbReference type="Gene3D" id="3.30.40.10">
    <property type="entry name" value="Zinc/RING finger domain, C3HC4 (zinc finger)"/>
    <property type="match status" value="1"/>
</dbReference>
<feature type="active site" description="Phosphocysteine intermediate" evidence="13">
    <location>
        <position position="323"/>
    </location>
</feature>
<dbReference type="SUPFAM" id="SSF57903">
    <property type="entry name" value="FYVE/PHD zinc finger"/>
    <property type="match status" value="1"/>
</dbReference>
<evidence type="ECO:0000256" key="7">
    <source>
        <dbReference type="ARBA" id="ARBA00022771"/>
    </source>
</evidence>
<dbReference type="SMART" id="SM00064">
    <property type="entry name" value="FYVE"/>
    <property type="match status" value="1"/>
</dbReference>
<feature type="domain" description="FYVE-type" evidence="17">
    <location>
        <begin position="598"/>
        <end position="649"/>
    </location>
</feature>
<keyword evidence="9" id="KW-0862">Zinc</keyword>
<evidence type="ECO:0000259" key="16">
    <source>
        <dbReference type="PROSITE" id="PS50056"/>
    </source>
</evidence>
<proteinExistence type="inferred from homology"/>
<evidence type="ECO:0000256" key="14">
    <source>
        <dbReference type="PIRSR" id="PIRSR630564-2"/>
    </source>
</evidence>
<dbReference type="InterPro" id="IPR013083">
    <property type="entry name" value="Znf_RING/FYVE/PHD"/>
</dbReference>
<evidence type="ECO:0000256" key="15">
    <source>
        <dbReference type="PROSITE-ProRule" id="PRU00091"/>
    </source>
</evidence>
<dbReference type="CDD" id="cd15738">
    <property type="entry name" value="FYVE_MTMR_unchar"/>
    <property type="match status" value="1"/>
</dbReference>
<dbReference type="PROSITE" id="PS51339">
    <property type="entry name" value="PPASE_MYOTUBULARIN"/>
    <property type="match status" value="1"/>
</dbReference>
<comment type="similarity">
    <text evidence="3">Belongs to the protein-tyrosine phosphatase family. Non-receptor class myotubularin subfamily.</text>
</comment>
<dbReference type="GO" id="GO:0004438">
    <property type="term" value="F:phosphatidylinositol-3-phosphate phosphatase activity"/>
    <property type="evidence" value="ECO:0007669"/>
    <property type="project" value="TreeGrafter"/>
</dbReference>
<evidence type="ECO:0000313" key="19">
    <source>
        <dbReference type="EMBL" id="OAD52823.1"/>
    </source>
</evidence>
<dbReference type="GO" id="GO:0052629">
    <property type="term" value="F:phosphatidylinositol-3,5-bisphosphate 3-phosphatase activity"/>
    <property type="evidence" value="ECO:0007669"/>
    <property type="project" value="UniProtKB-EC"/>
</dbReference>
<dbReference type="InterPro" id="IPR000306">
    <property type="entry name" value="Znf_FYVE"/>
</dbReference>
<name>A0A310SC51_9HYME</name>
<keyword evidence="7 15" id="KW-0863">Zinc-finger</keyword>
<evidence type="ECO:0000256" key="4">
    <source>
        <dbReference type="ARBA" id="ARBA00012903"/>
    </source>
</evidence>
<keyword evidence="8" id="KW-0378">Hydrolase</keyword>
<dbReference type="AlphaFoldDB" id="A0A310SC51"/>
<evidence type="ECO:0000256" key="2">
    <source>
        <dbReference type="ARBA" id="ARBA00004496"/>
    </source>
</evidence>
<dbReference type="InterPro" id="IPR003595">
    <property type="entry name" value="Tyr_Pase_cat"/>
</dbReference>
<dbReference type="GO" id="GO:0008270">
    <property type="term" value="F:zinc ion binding"/>
    <property type="evidence" value="ECO:0007669"/>
    <property type="project" value="UniProtKB-KW"/>
</dbReference>
<dbReference type="SUPFAM" id="SSF52799">
    <property type="entry name" value="(Phosphotyrosine protein) phosphatases II"/>
    <property type="match status" value="1"/>
</dbReference>
<dbReference type="Pfam" id="PF06602">
    <property type="entry name" value="Myotub-related"/>
    <property type="match status" value="1"/>
</dbReference>
<feature type="binding site" evidence="14">
    <location>
        <begin position="263"/>
        <end position="264"/>
    </location>
    <ligand>
        <name>substrate</name>
    </ligand>
</feature>
<comment type="subcellular location">
    <subcellularLocation>
        <location evidence="2">Cytoplasm</location>
    </subcellularLocation>
    <subcellularLocation>
        <location evidence="1">Endomembrane system</location>
        <topology evidence="1">Peripheral membrane protein</topology>
    </subcellularLocation>
</comment>
<keyword evidence="11" id="KW-0472">Membrane</keyword>
<evidence type="ECO:0000256" key="12">
    <source>
        <dbReference type="ARBA" id="ARBA00032571"/>
    </source>
</evidence>
<dbReference type="PANTHER" id="PTHR10807:SF8">
    <property type="entry name" value="PHOSPHATIDYLINOSITOL-3-PHOSPHATE PHOSPHATASE"/>
    <property type="match status" value="1"/>
</dbReference>
<dbReference type="Pfam" id="PF21098">
    <property type="entry name" value="PH-GRAM_MTMR6-like"/>
    <property type="match status" value="1"/>
</dbReference>
<dbReference type="InterPro" id="IPR048994">
    <property type="entry name" value="PH-GRAM_MTMR6-9"/>
</dbReference>
<keyword evidence="20" id="KW-1185">Reference proteome</keyword>
<organism evidence="19 20">
    <name type="scientific">Eufriesea mexicana</name>
    <dbReference type="NCBI Taxonomy" id="516756"/>
    <lineage>
        <taxon>Eukaryota</taxon>
        <taxon>Metazoa</taxon>
        <taxon>Ecdysozoa</taxon>
        <taxon>Arthropoda</taxon>
        <taxon>Hexapoda</taxon>
        <taxon>Insecta</taxon>
        <taxon>Pterygota</taxon>
        <taxon>Neoptera</taxon>
        <taxon>Endopterygota</taxon>
        <taxon>Hymenoptera</taxon>
        <taxon>Apocrita</taxon>
        <taxon>Aculeata</taxon>
        <taxon>Apoidea</taxon>
        <taxon>Anthophila</taxon>
        <taxon>Apidae</taxon>
        <taxon>Eufriesea</taxon>
    </lineage>
</organism>
<dbReference type="GO" id="GO:0005737">
    <property type="term" value="C:cytoplasm"/>
    <property type="evidence" value="ECO:0007669"/>
    <property type="project" value="UniProtKB-SubCell"/>
</dbReference>
<dbReference type="PROSITE" id="PS50056">
    <property type="entry name" value="TYR_PHOSPHATASE_2"/>
    <property type="match status" value="1"/>
</dbReference>
<evidence type="ECO:0000256" key="6">
    <source>
        <dbReference type="ARBA" id="ARBA00022723"/>
    </source>
</evidence>
<dbReference type="PROSITE" id="PS00383">
    <property type="entry name" value="TYR_PHOSPHATASE_1"/>
    <property type="match status" value="1"/>
</dbReference>
<dbReference type="InterPro" id="IPR030564">
    <property type="entry name" value="Myotubularin"/>
</dbReference>
<dbReference type="PANTHER" id="PTHR10807">
    <property type="entry name" value="MYOTUBULARIN-RELATED"/>
    <property type="match status" value="1"/>
</dbReference>
<dbReference type="Pfam" id="PF01363">
    <property type="entry name" value="FYVE"/>
    <property type="match status" value="1"/>
</dbReference>
<evidence type="ECO:0000256" key="1">
    <source>
        <dbReference type="ARBA" id="ARBA00004184"/>
    </source>
</evidence>
<dbReference type="OrthoDB" id="271628at2759"/>
<evidence type="ECO:0000256" key="8">
    <source>
        <dbReference type="ARBA" id="ARBA00022801"/>
    </source>
</evidence>
<accession>A0A310SC51</accession>
<dbReference type="InterPro" id="IPR011011">
    <property type="entry name" value="Znf_FYVE_PHD"/>
</dbReference>
<reference evidence="19 20" key="1">
    <citation type="submission" date="2015-07" db="EMBL/GenBank/DDBJ databases">
        <title>The genome of Eufriesea mexicana.</title>
        <authorList>
            <person name="Pan H."/>
            <person name="Kapheim K."/>
        </authorList>
    </citation>
    <scope>NUCLEOTIDE SEQUENCE [LARGE SCALE GENOMIC DNA]</scope>
    <source>
        <strain evidence="19">0111107269</strain>
        <tissue evidence="19">Whole body</tissue>
    </source>
</reference>
<dbReference type="InterPro" id="IPR000387">
    <property type="entry name" value="Tyr_Pase_dom"/>
</dbReference>
<dbReference type="InterPro" id="IPR017455">
    <property type="entry name" value="Znf_FYVE-rel"/>
</dbReference>
<evidence type="ECO:0000256" key="13">
    <source>
        <dbReference type="PIRSR" id="PIRSR630564-1"/>
    </source>
</evidence>
<gene>
    <name evidence="19" type="ORF">WN48_00123</name>
</gene>
<dbReference type="InterPro" id="IPR010569">
    <property type="entry name" value="Myotubularin-like_Pase_dom"/>
</dbReference>
<dbReference type="GO" id="GO:0046856">
    <property type="term" value="P:phosphatidylinositol dephosphorylation"/>
    <property type="evidence" value="ECO:0007669"/>
    <property type="project" value="TreeGrafter"/>
</dbReference>
<keyword evidence="10" id="KW-0443">Lipid metabolism</keyword>
<feature type="domain" description="Tyrosine specific protein phosphatases" evidence="16">
    <location>
        <begin position="293"/>
        <end position="339"/>
    </location>
</feature>
<feature type="domain" description="Myotubularin phosphatase" evidence="18">
    <location>
        <begin position="115"/>
        <end position="489"/>
    </location>
</feature>
<dbReference type="EMBL" id="KQ769812">
    <property type="protein sequence ID" value="OAD52823.1"/>
    <property type="molecule type" value="Genomic_DNA"/>
</dbReference>
<dbReference type="Proteomes" id="UP000250275">
    <property type="component" value="Unassembled WGS sequence"/>
</dbReference>
<sequence length="655" mass="75835">VENVRILDKYSNNHSIGTLYLTVRHLVFMERSGKKKIWVLYTHIANIEKQPLTTAGSPLCIKCKHFFIVTFIIPKERDCHDIYLTLSKLSCPVNLEDLYCFNYQPNKDNLQQHTGWNFFNIQSEFQRQGVPNEEWSLTYLNTNYELCDTYPKYLYVPSMCANSILIGSAKFRSRGRLPVLTYLHSNKAAICRCSQPLSGFSARCLEDEQMMYNILCTNSNSKYMYVVDTRPRINAFANRAAGKGYENENFYDNIKFHFFGIENIHVMRTSLNKLMELQRTTSMSTFLNGLESSGWLKHIRSILETAWFITRAVSNGVSVVVHCSDGWDRTAQVCSLSALLLDPFYRTIQGFQTLIEKDWLSFGHKFSDRCGHINLDNKELAPIFTQFIDATYQLLQQYPHKFQFNELFLLTLHDHVHSCEYGTFIGNSEKERQILRVSERTYSLWGYIAYNMHEYINPLYKCNRFDEQTSSVLQPKLAPQCITFENGIHPREIYEDFLLIMHDHTSSLEDHVKLLVKRVNSLTSVLNINNIQKKGGVQGKLNFDNKFTKDSLSETIIENTPNHEEKAKCKLKINELQNELKTVALDWKLFRNMEECVCSTTFDAFNRKHHCWSCGEVLCIRCMGVRTVLAGHHSQRAVPTCESCTQNSSIPSTSP</sequence>
<evidence type="ECO:0000256" key="11">
    <source>
        <dbReference type="ARBA" id="ARBA00023136"/>
    </source>
</evidence>
<dbReference type="InterPro" id="IPR029021">
    <property type="entry name" value="Prot-tyrosine_phosphatase-like"/>
</dbReference>
<evidence type="ECO:0000259" key="17">
    <source>
        <dbReference type="PROSITE" id="PS50178"/>
    </source>
</evidence>
<feature type="non-terminal residue" evidence="19">
    <location>
        <position position="1"/>
    </location>
</feature>
<dbReference type="InterPro" id="IPR016130">
    <property type="entry name" value="Tyr_Pase_AS"/>
</dbReference>
<evidence type="ECO:0000256" key="9">
    <source>
        <dbReference type="ARBA" id="ARBA00022833"/>
    </source>
</evidence>
<dbReference type="Gene3D" id="2.30.29.30">
    <property type="entry name" value="Pleckstrin-homology domain (PH domain)/Phosphotyrosine-binding domain (PTB)"/>
    <property type="match status" value="1"/>
</dbReference>
<dbReference type="PROSITE" id="PS50178">
    <property type="entry name" value="ZF_FYVE"/>
    <property type="match status" value="1"/>
</dbReference>
<dbReference type="InterPro" id="IPR011993">
    <property type="entry name" value="PH-like_dom_sf"/>
</dbReference>
<keyword evidence="6" id="KW-0479">Metal-binding</keyword>
<feature type="binding site" evidence="14">
    <location>
        <begin position="323"/>
        <end position="329"/>
    </location>
    <ligand>
        <name>substrate</name>
    </ligand>
</feature>
<evidence type="ECO:0000313" key="20">
    <source>
        <dbReference type="Proteomes" id="UP000250275"/>
    </source>
</evidence>
<keyword evidence="5" id="KW-0963">Cytoplasm</keyword>
<evidence type="ECO:0000256" key="5">
    <source>
        <dbReference type="ARBA" id="ARBA00022490"/>
    </source>
</evidence>
<dbReference type="FunFam" id="2.30.29.30:FF:000135">
    <property type="entry name" value="Myotubularin related protein 6"/>
    <property type="match status" value="1"/>
</dbReference>
<dbReference type="CDD" id="cd13210">
    <property type="entry name" value="PH-GRAM_MTMR6-like"/>
    <property type="match status" value="1"/>
</dbReference>
<evidence type="ECO:0000259" key="18">
    <source>
        <dbReference type="PROSITE" id="PS51339"/>
    </source>
</evidence>
<protein>
    <recommendedName>
        <fullName evidence="4">phosphatidylinositol-3,5-bisphosphate 3-phosphatase</fullName>
        <ecNumber evidence="4">3.1.3.95</ecNumber>
    </recommendedName>
    <alternativeName>
        <fullName evidence="12">Phosphatidylinositol-3,5-bisphosphate 3-phosphatase</fullName>
    </alternativeName>
</protein>
<dbReference type="SUPFAM" id="SSF50729">
    <property type="entry name" value="PH domain-like"/>
    <property type="match status" value="1"/>
</dbReference>